<proteinExistence type="predicted"/>
<dbReference type="OrthoDB" id="2198058at2"/>
<reference evidence="2 3" key="1">
    <citation type="submission" date="2014-12" db="EMBL/GenBank/DDBJ databases">
        <title>Draft genome sequences of 29 type strains of Enterococci.</title>
        <authorList>
            <person name="Zhong Z."/>
            <person name="Sun Z."/>
            <person name="Liu W."/>
            <person name="Zhang W."/>
            <person name="Zhang H."/>
        </authorList>
    </citation>
    <scope>NUCLEOTIDE SEQUENCE [LARGE SCALE GENOMIC DNA]</scope>
    <source>
        <strain evidence="2 3">DSM 15687</strain>
    </source>
</reference>
<dbReference type="AlphaFoldDB" id="A0A1L8WR02"/>
<protein>
    <submittedName>
        <fullName evidence="2">Uncharacterized protein</fullName>
    </submittedName>
</protein>
<evidence type="ECO:0000256" key="1">
    <source>
        <dbReference type="SAM" id="MobiDB-lite"/>
    </source>
</evidence>
<dbReference type="EMBL" id="JXLB01000003">
    <property type="protein sequence ID" value="OJG83441.1"/>
    <property type="molecule type" value="Genomic_DNA"/>
</dbReference>
<organism evidence="2 3">
    <name type="scientific">Enterococcus ratti</name>
    <dbReference type="NCBI Taxonomy" id="150033"/>
    <lineage>
        <taxon>Bacteria</taxon>
        <taxon>Bacillati</taxon>
        <taxon>Bacillota</taxon>
        <taxon>Bacilli</taxon>
        <taxon>Lactobacillales</taxon>
        <taxon>Enterococcaceae</taxon>
        <taxon>Enterococcus</taxon>
    </lineage>
</organism>
<evidence type="ECO:0000313" key="2">
    <source>
        <dbReference type="EMBL" id="OJG83441.1"/>
    </source>
</evidence>
<comment type="caution">
    <text evidence="2">The sequence shown here is derived from an EMBL/GenBank/DDBJ whole genome shotgun (WGS) entry which is preliminary data.</text>
</comment>
<dbReference type="RefSeq" id="WP_071854626.1">
    <property type="nucleotide sequence ID" value="NZ_JXLB01000003.1"/>
</dbReference>
<dbReference type="Proteomes" id="UP000182152">
    <property type="component" value="Unassembled WGS sequence"/>
</dbReference>
<sequence>MNEKQLENIPNNENEVVHERRISYLRDLTEKESVLRKRKNELNGRITKAFKENKIHTKQAQEDLQELHSILHYLTVKDKLKKVFGFDVIDFYRTKHMDYSEKYSKTYIKMREDIEELMKRRVRNPDTLKYPEIPSKEKKKELLALYKKMNSYQADPQHLSKNQEEPEYLFEDQEEPETEKEFAKVLDEQLNNLMDQGALHYFEKYDYYNVDRSKTLTKLGLNKWDLKALLTRSAKDEVDQGKLQVSEMNFFGKSEKELRQLKKNLSNKIIKDSNEGKTDTEEFAKNLNQWFEARHQLATRKAFKKISNIDMDEFCQKYVSRLGIEPKQQLNEFRKEVSTVLRNGEDRILKKNPVKKAELKDEVKSNKESIRLMYANLKKFDKKKDWNSVHEHTKVLISEIGKALQMEAKLHALDTGYDYKQLGDSNTLKKLSDEVQKKFNIKDSSKSSLDSKDIHYFSFDDDIKMPDLSENNFEQPADAVNKDAIKNLENKIQKTIDLEKSKKFDGLFDKENPNSDKMESFRIELEEPVKEVNNNGHYKESDRNGVEIPLTDKSRWENLQDQNSLENPQVIETTIENKMVDSTQETTLASAIALKAQEFRARKEQQSAKGISPQYKESEKRLAEQNGLENPQIAGETVESKRAGSTLEVDFLSEMKLKVQEIRARKEQQQAKGISPQYKESEKRLAEQNGLENPQIAGETVESKRAGSTLEVDFLSEMKLKVQEIRARKEQQQAKGISPQYKESEKRLAEQNGLENPQIAGETVESKTVDSNQETALAIASKVQELSERRELLSYINRLCVEALVKDDKLIRENKYTGEKLVEKRIKNMEKFFVKRREYLHNNINRKNISDEALTAIENISLKYEKFDKCVLKREKNIDSVKYLRSELEKIVQKIPKEEIASIKKQLKASQLQKQDFTKELKVPPRFSKQPEINEPVIVNVIEKAKVSSDLIIETKRKSVVKPEISSMPIVNPEMILKSTPKRKLEKILSPQPSFTKNAEVEKQSVKEKIRLFEQMGKINQEKIKGPIKNGTKNLERGL</sequence>
<evidence type="ECO:0000313" key="3">
    <source>
        <dbReference type="Proteomes" id="UP000182152"/>
    </source>
</evidence>
<name>A0A1L8WR02_9ENTE</name>
<feature type="region of interest" description="Disordered" evidence="1">
    <location>
        <begin position="604"/>
        <end position="641"/>
    </location>
</feature>
<feature type="region of interest" description="Disordered" evidence="1">
    <location>
        <begin position="667"/>
        <end position="703"/>
    </location>
</feature>
<accession>A0A1L8WR02</accession>
<gene>
    <name evidence="2" type="ORF">RV14_GL001319</name>
</gene>
<keyword evidence="3" id="KW-1185">Reference proteome</keyword>